<proteinExistence type="predicted"/>
<protein>
    <submittedName>
        <fullName evidence="2">Uncharacterized protein</fullName>
    </submittedName>
</protein>
<dbReference type="EMBL" id="CAJOBC010151382">
    <property type="protein sequence ID" value="CAF4674088.1"/>
    <property type="molecule type" value="Genomic_DNA"/>
</dbReference>
<evidence type="ECO:0000313" key="2">
    <source>
        <dbReference type="EMBL" id="CAF4674088.1"/>
    </source>
</evidence>
<evidence type="ECO:0000313" key="3">
    <source>
        <dbReference type="Proteomes" id="UP000681722"/>
    </source>
</evidence>
<evidence type="ECO:0000256" key="1">
    <source>
        <dbReference type="SAM" id="MobiDB-lite"/>
    </source>
</evidence>
<reference evidence="2" key="1">
    <citation type="submission" date="2021-02" db="EMBL/GenBank/DDBJ databases">
        <authorList>
            <person name="Nowell W R."/>
        </authorList>
    </citation>
    <scope>NUCLEOTIDE SEQUENCE</scope>
</reference>
<gene>
    <name evidence="2" type="ORF">SRO942_LOCUS50933</name>
</gene>
<feature type="non-terminal residue" evidence="2">
    <location>
        <position position="1"/>
    </location>
</feature>
<dbReference type="AlphaFoldDB" id="A0A8S3A107"/>
<name>A0A8S3A107_9BILA</name>
<feature type="compositionally biased region" description="Acidic residues" evidence="1">
    <location>
        <begin position="11"/>
        <end position="45"/>
    </location>
</feature>
<sequence length="83" mass="9522">LVNMAMHTNDDSDEIQMDSESEDDDEMEIDEIYSSDVDSSESDDELAPREQSINRKWTKTAFEPHLCNFDEESSGISSRIRAM</sequence>
<comment type="caution">
    <text evidence="2">The sequence shown here is derived from an EMBL/GenBank/DDBJ whole genome shotgun (WGS) entry which is preliminary data.</text>
</comment>
<feature type="region of interest" description="Disordered" evidence="1">
    <location>
        <begin position="1"/>
        <end position="52"/>
    </location>
</feature>
<accession>A0A8S3A107</accession>
<dbReference type="Proteomes" id="UP000681722">
    <property type="component" value="Unassembled WGS sequence"/>
</dbReference>
<organism evidence="2 3">
    <name type="scientific">Didymodactylos carnosus</name>
    <dbReference type="NCBI Taxonomy" id="1234261"/>
    <lineage>
        <taxon>Eukaryota</taxon>
        <taxon>Metazoa</taxon>
        <taxon>Spiralia</taxon>
        <taxon>Gnathifera</taxon>
        <taxon>Rotifera</taxon>
        <taxon>Eurotatoria</taxon>
        <taxon>Bdelloidea</taxon>
        <taxon>Philodinida</taxon>
        <taxon>Philodinidae</taxon>
        <taxon>Didymodactylos</taxon>
    </lineage>
</organism>